<dbReference type="EMBL" id="NHZQ01000121">
    <property type="protein sequence ID" value="PSK51841.1"/>
    <property type="molecule type" value="Genomic_DNA"/>
</dbReference>
<dbReference type="STRING" id="40998.A0A2P7ZUG2"/>
<dbReference type="PROSITE" id="PS51044">
    <property type="entry name" value="ZF_SP_RING"/>
    <property type="match status" value="1"/>
</dbReference>
<evidence type="ECO:0000259" key="6">
    <source>
        <dbReference type="PROSITE" id="PS51044"/>
    </source>
</evidence>
<feature type="region of interest" description="Disordered" evidence="5">
    <location>
        <begin position="1"/>
        <end position="160"/>
    </location>
</feature>
<evidence type="ECO:0000256" key="3">
    <source>
        <dbReference type="ARBA" id="ARBA00022833"/>
    </source>
</evidence>
<evidence type="ECO:0000256" key="4">
    <source>
        <dbReference type="PROSITE-ProRule" id="PRU00452"/>
    </source>
</evidence>
<feature type="compositionally biased region" description="Low complexity" evidence="5">
    <location>
        <begin position="92"/>
        <end position="105"/>
    </location>
</feature>
<evidence type="ECO:0000256" key="5">
    <source>
        <dbReference type="SAM" id="MobiDB-lite"/>
    </source>
</evidence>
<accession>A0A2P7ZUG2</accession>
<dbReference type="AlphaFoldDB" id="A0A2P7ZUG2"/>
<evidence type="ECO:0000313" key="8">
    <source>
        <dbReference type="Proteomes" id="UP000243723"/>
    </source>
</evidence>
<feature type="compositionally biased region" description="Basic residues" evidence="5">
    <location>
        <begin position="1"/>
        <end position="11"/>
    </location>
</feature>
<evidence type="ECO:0000313" key="7">
    <source>
        <dbReference type="EMBL" id="PSK51841.1"/>
    </source>
</evidence>
<feature type="domain" description="SP-RING-type" evidence="6">
    <location>
        <begin position="671"/>
        <end position="762"/>
    </location>
</feature>
<dbReference type="GO" id="GO:0061665">
    <property type="term" value="F:SUMO ligase activity"/>
    <property type="evidence" value="ECO:0007669"/>
    <property type="project" value="TreeGrafter"/>
</dbReference>
<dbReference type="GO" id="GO:0016925">
    <property type="term" value="P:protein sumoylation"/>
    <property type="evidence" value="ECO:0007669"/>
    <property type="project" value="TreeGrafter"/>
</dbReference>
<dbReference type="GO" id="GO:0000785">
    <property type="term" value="C:chromatin"/>
    <property type="evidence" value="ECO:0007669"/>
    <property type="project" value="TreeGrafter"/>
</dbReference>
<dbReference type="InterPro" id="IPR013083">
    <property type="entry name" value="Znf_RING/FYVE/PHD"/>
</dbReference>
<dbReference type="Gene3D" id="3.30.40.10">
    <property type="entry name" value="Zinc/RING finger domain, C3HC4 (zinc finger)"/>
    <property type="match status" value="1"/>
</dbReference>
<dbReference type="PANTHER" id="PTHR10782">
    <property type="entry name" value="ZINC FINGER MIZ DOMAIN-CONTAINING PROTEIN"/>
    <property type="match status" value="1"/>
</dbReference>
<gene>
    <name evidence="7" type="ORF">B9Z65_3108</name>
</gene>
<reference evidence="7 8" key="1">
    <citation type="submission" date="2017-05" db="EMBL/GenBank/DDBJ databases">
        <title>Draft genome sequence of Elsinoe australis.</title>
        <authorList>
            <person name="Cheng Q."/>
        </authorList>
    </citation>
    <scope>NUCLEOTIDE SEQUENCE [LARGE SCALE GENOMIC DNA]</scope>
    <source>
        <strain evidence="7 8">NL1</strain>
    </source>
</reference>
<keyword evidence="8" id="KW-1185">Reference proteome</keyword>
<dbReference type="PANTHER" id="PTHR10782:SF4">
    <property type="entry name" value="TONALLI, ISOFORM E"/>
    <property type="match status" value="1"/>
</dbReference>
<comment type="caution">
    <text evidence="7">The sequence shown here is derived from an EMBL/GenBank/DDBJ whole genome shotgun (WGS) entry which is preliminary data.</text>
</comment>
<dbReference type="OrthoDB" id="27975at2759"/>
<feature type="compositionally biased region" description="Basic and acidic residues" evidence="5">
    <location>
        <begin position="783"/>
        <end position="794"/>
    </location>
</feature>
<dbReference type="GO" id="GO:0008270">
    <property type="term" value="F:zinc ion binding"/>
    <property type="evidence" value="ECO:0007669"/>
    <property type="project" value="UniProtKB-KW"/>
</dbReference>
<dbReference type="Proteomes" id="UP000243723">
    <property type="component" value="Unassembled WGS sequence"/>
</dbReference>
<keyword evidence="3" id="KW-0862">Zinc</keyword>
<proteinExistence type="predicted"/>
<keyword evidence="1" id="KW-0479">Metal-binding</keyword>
<organism evidence="7 8">
    <name type="scientific">Elsinoe australis</name>
    <dbReference type="NCBI Taxonomy" id="40998"/>
    <lineage>
        <taxon>Eukaryota</taxon>
        <taxon>Fungi</taxon>
        <taxon>Dikarya</taxon>
        <taxon>Ascomycota</taxon>
        <taxon>Pezizomycotina</taxon>
        <taxon>Dothideomycetes</taxon>
        <taxon>Dothideomycetidae</taxon>
        <taxon>Myriangiales</taxon>
        <taxon>Elsinoaceae</taxon>
        <taxon>Elsinoe</taxon>
    </lineage>
</organism>
<keyword evidence="2 4" id="KW-0863">Zinc-finger</keyword>
<protein>
    <recommendedName>
        <fullName evidence="6">SP-RING-type domain-containing protein</fullName>
    </recommendedName>
</protein>
<evidence type="ECO:0000256" key="2">
    <source>
        <dbReference type="ARBA" id="ARBA00022771"/>
    </source>
</evidence>
<name>A0A2P7ZUG2_9PEZI</name>
<evidence type="ECO:0000256" key="1">
    <source>
        <dbReference type="ARBA" id="ARBA00022723"/>
    </source>
</evidence>
<feature type="region of interest" description="Disordered" evidence="5">
    <location>
        <begin position="783"/>
        <end position="811"/>
    </location>
</feature>
<sequence length="811" mass="90608">MTPLRTPKRNRQIAPRGNVDIANEGSRHALGSLIPQRSWMTSPSRTPRPSAPPSQRRTRSLVVDPETTTQTQIAGHVLIAIPPSTQSDTNGPSNTVPTNRTTNPRPHGELTPGNLEARTNGKGADATSTNEPPTTAIPIGSAITPAASHPESESDLTGLAQAQSQDHNELNILVLTICSSIPPRGSIFSQRIHLQFAQQKYLQVLESLCNSPALAAYNDLKDNNSLNGHRLSVLTEAIQSEDYYFLALNQAICEAQNLAPEARSEYESTLLYLGHFFAAEGLAPELMAFCVRFPFSHSLLKKLSLSAEEASTHYDRGLQRISQHMYSSADKIRTTWPTFLASCKYRRVLPLSQDLVRTFGVLSVSLQRAIFGALVRGLELDEASVLAAQKVFTESQARLFAHQVYNLQEACATYRQYHSILNESQSSTQQPAIATPLQLDPEYFTVEEVSTTSQFSKDTMECHGTERYNPGSFRPCLPIILHTRSEHAQILINSMRLGPIQLTGKPFTQIYTFFVTEPEFLSLATKRQRNDRTFLHFTPGSKGFRLRMCHSEPGKEWSTIDWLKQPPTGASSIYFTLNGHMLELPNMVHETKFCPYDLSEMIIPGNNELVVQLCGTSEDDKQDPSVAFAVERISGVATEQIIDRCLRDQVVPAEPIKGHFKRRLQPADPDDDDLVVVDPTLTITLTEPLSNSKIFDVPARGKGCRHDQPFDLRTFFENRPKIYDFNLLVYPNPVCPICKADVSPTNIVIDGFLVEVRKQLESMGRLDVRSIAVDQDGNWKIKEMREESRDPSGRDRRRSAPVVMELDDEDD</sequence>
<dbReference type="InterPro" id="IPR004181">
    <property type="entry name" value="Znf_MIZ"/>
</dbReference>